<dbReference type="OrthoDB" id="9807890at2"/>
<dbReference type="InterPro" id="IPR029052">
    <property type="entry name" value="Metallo-depent_PP-like"/>
</dbReference>
<dbReference type="PANTHER" id="PTHR42850">
    <property type="entry name" value="METALLOPHOSPHOESTERASE"/>
    <property type="match status" value="1"/>
</dbReference>
<dbReference type="InterPro" id="IPR006186">
    <property type="entry name" value="Ser/Thr-sp_prot-phosphatase"/>
</dbReference>
<dbReference type="InterPro" id="IPR004843">
    <property type="entry name" value="Calcineurin-like_PHP"/>
</dbReference>
<comment type="caution">
    <text evidence="2">The sequence shown here is derived from an EMBL/GenBank/DDBJ whole genome shotgun (WGS) entry which is preliminary data.</text>
</comment>
<dbReference type="RefSeq" id="WP_124330362.1">
    <property type="nucleotide sequence ID" value="NZ_BEXT01000001.1"/>
</dbReference>
<dbReference type="PRINTS" id="PR00114">
    <property type="entry name" value="STPHPHTASE"/>
</dbReference>
<reference evidence="3" key="2">
    <citation type="submission" date="2019-01" db="EMBL/GenBank/DDBJ databases">
        <title>Genome sequence of Desulfonema ishimotonii strain Tokyo 01.</title>
        <authorList>
            <person name="Fukui M."/>
        </authorList>
    </citation>
    <scope>NUCLEOTIDE SEQUENCE [LARGE SCALE GENOMIC DNA]</scope>
    <source>
        <strain evidence="3">Tokyo 01</strain>
    </source>
</reference>
<evidence type="ECO:0000313" key="3">
    <source>
        <dbReference type="Proteomes" id="UP000288096"/>
    </source>
</evidence>
<dbReference type="Pfam" id="PF00149">
    <property type="entry name" value="Metallophos"/>
    <property type="match status" value="1"/>
</dbReference>
<evidence type="ECO:0000313" key="2">
    <source>
        <dbReference type="EMBL" id="GBC63274.1"/>
    </source>
</evidence>
<dbReference type="EMBL" id="BEXT01000001">
    <property type="protein sequence ID" value="GBC63274.1"/>
    <property type="molecule type" value="Genomic_DNA"/>
</dbReference>
<dbReference type="GO" id="GO:0016791">
    <property type="term" value="F:phosphatase activity"/>
    <property type="evidence" value="ECO:0007669"/>
    <property type="project" value="TreeGrafter"/>
</dbReference>
<dbReference type="InterPro" id="IPR050126">
    <property type="entry name" value="Ap4A_hydrolase"/>
</dbReference>
<keyword evidence="3" id="KW-1185">Reference proteome</keyword>
<dbReference type="Proteomes" id="UP000288096">
    <property type="component" value="Unassembled WGS sequence"/>
</dbReference>
<proteinExistence type="predicted"/>
<reference evidence="3" key="1">
    <citation type="submission" date="2017-11" db="EMBL/GenBank/DDBJ databases">
        <authorList>
            <person name="Watanabe M."/>
            <person name="Kojima H."/>
        </authorList>
    </citation>
    <scope>NUCLEOTIDE SEQUENCE [LARGE SCALE GENOMIC DNA]</scope>
    <source>
        <strain evidence="3">Tokyo 01</strain>
    </source>
</reference>
<dbReference type="PANTHER" id="PTHR42850:SF4">
    <property type="entry name" value="ZINC-DEPENDENT ENDOPOLYPHOSPHATASE"/>
    <property type="match status" value="1"/>
</dbReference>
<dbReference type="SUPFAM" id="SSF56300">
    <property type="entry name" value="Metallo-dependent phosphatases"/>
    <property type="match status" value="1"/>
</dbReference>
<dbReference type="GO" id="GO:0110154">
    <property type="term" value="P:RNA decapping"/>
    <property type="evidence" value="ECO:0007669"/>
    <property type="project" value="TreeGrafter"/>
</dbReference>
<feature type="domain" description="Calcineurin-like phosphoesterase" evidence="1">
    <location>
        <begin position="4"/>
        <end position="181"/>
    </location>
</feature>
<accession>A0A401G231</accession>
<dbReference type="Gene3D" id="3.60.21.10">
    <property type="match status" value="1"/>
</dbReference>
<organism evidence="2 3">
    <name type="scientific">Desulfonema ishimotonii</name>
    <dbReference type="NCBI Taxonomy" id="45657"/>
    <lineage>
        <taxon>Bacteria</taxon>
        <taxon>Pseudomonadati</taxon>
        <taxon>Thermodesulfobacteriota</taxon>
        <taxon>Desulfobacteria</taxon>
        <taxon>Desulfobacterales</taxon>
        <taxon>Desulfococcaceae</taxon>
        <taxon>Desulfonema</taxon>
    </lineage>
</organism>
<dbReference type="GO" id="GO:0008803">
    <property type="term" value="F:bis(5'-nucleosyl)-tetraphosphatase (symmetrical) activity"/>
    <property type="evidence" value="ECO:0007669"/>
    <property type="project" value="TreeGrafter"/>
</dbReference>
<protein>
    <submittedName>
        <fullName evidence="2">Metallophosphatase</fullName>
    </submittedName>
</protein>
<sequence length="215" mass="24421">MGDIFAIGDIHGCFDQLSELMVRVLEEMNADRDTLVFLGDYIDRGPASVEVVEYLIRLRASLPNTVFLKGNHEEMLQNYLDGLDKHTYLINGGRKTLEGYLAHRDAEGRDGGPIPEEHLEFFLSLSDSYQTEKYIFVHAGLRPGVPPDQQVPADMLWIRDRFVRSDYDFGKQVVFGHTPFKTPLVQFNKIGIDTGAVYGNVLTCVRLPRTVFFYA</sequence>
<evidence type="ECO:0000259" key="1">
    <source>
        <dbReference type="Pfam" id="PF00149"/>
    </source>
</evidence>
<dbReference type="GO" id="GO:0005737">
    <property type="term" value="C:cytoplasm"/>
    <property type="evidence" value="ECO:0007669"/>
    <property type="project" value="TreeGrafter"/>
</dbReference>
<dbReference type="AlphaFoldDB" id="A0A401G231"/>
<name>A0A401G231_9BACT</name>
<gene>
    <name evidence="2" type="ORF">DENIS_4268</name>
</gene>
<dbReference type="CDD" id="cd00144">
    <property type="entry name" value="MPP_PPP_family"/>
    <property type="match status" value="1"/>
</dbReference>